<keyword evidence="7" id="KW-1185">Reference proteome</keyword>
<keyword evidence="2" id="KW-0805">Transcription regulation</keyword>
<evidence type="ECO:0000313" key="7">
    <source>
        <dbReference type="Proteomes" id="UP001082899"/>
    </source>
</evidence>
<comment type="similarity">
    <text evidence="1">Belongs to the LysR transcriptional regulatory family.</text>
</comment>
<sequence>MHEDRNKPTLDVLMSRLRMKQLQLLIALDDHASLHKASSAMAMTQSAASKALAELEAMLGEPLFERMKTGLVPNPFGHCVIRYARLLASELDALCQEVADIRAGTGGRLAVGAIMGSILDRVAPVLNDLRKRHPGLSIEIVEDTSSRMLVLLDEGRLDLVIGRSAVSDSPGKYRYHPLADEPVAVVVGADHPPFAPGEVTFAELAQHRWVSYPNNMPMQAFLEREMDLAGMPMPDSAISTASTFVTVALLRGDVDLVALLPEAVAQMFSAHGMLRVVPVAFKSQSQTFGIVTRKAGMPSPLASEFIERLKAQVARGIPMRGP</sequence>
<dbReference type="Gene3D" id="1.10.10.10">
    <property type="entry name" value="Winged helix-like DNA-binding domain superfamily/Winged helix DNA-binding domain"/>
    <property type="match status" value="1"/>
</dbReference>
<dbReference type="Gene3D" id="3.40.190.290">
    <property type="match status" value="1"/>
</dbReference>
<reference evidence="6" key="1">
    <citation type="submission" date="2022-11" db="EMBL/GenBank/DDBJ databases">
        <title>Robbsia betulipollinis sp. nov., isolated from pollen of birch (Betula pendula).</title>
        <authorList>
            <person name="Shi H."/>
            <person name="Ambika Manirajan B."/>
            <person name="Ratering S."/>
            <person name="Geissler-Plaum R."/>
            <person name="Schnell S."/>
        </authorList>
    </citation>
    <scope>NUCLEOTIDE SEQUENCE</scope>
    <source>
        <strain evidence="6">Bb-Pol-6</strain>
    </source>
</reference>
<dbReference type="Proteomes" id="UP001082899">
    <property type="component" value="Unassembled WGS sequence"/>
</dbReference>
<accession>A0ABT3ZSN8</accession>
<proteinExistence type="inferred from homology"/>
<organism evidence="6 7">
    <name type="scientific">Robbsia betulipollinis</name>
    <dbReference type="NCBI Taxonomy" id="2981849"/>
    <lineage>
        <taxon>Bacteria</taxon>
        <taxon>Pseudomonadati</taxon>
        <taxon>Pseudomonadota</taxon>
        <taxon>Betaproteobacteria</taxon>
        <taxon>Burkholderiales</taxon>
        <taxon>Burkholderiaceae</taxon>
        <taxon>Robbsia</taxon>
    </lineage>
</organism>
<dbReference type="PROSITE" id="PS50931">
    <property type="entry name" value="HTH_LYSR"/>
    <property type="match status" value="1"/>
</dbReference>
<evidence type="ECO:0000256" key="4">
    <source>
        <dbReference type="ARBA" id="ARBA00023163"/>
    </source>
</evidence>
<keyword evidence="4" id="KW-0804">Transcription</keyword>
<evidence type="ECO:0000256" key="3">
    <source>
        <dbReference type="ARBA" id="ARBA00023125"/>
    </source>
</evidence>
<dbReference type="InterPro" id="IPR005119">
    <property type="entry name" value="LysR_subst-bd"/>
</dbReference>
<dbReference type="Pfam" id="PF03466">
    <property type="entry name" value="LysR_substrate"/>
    <property type="match status" value="1"/>
</dbReference>
<name>A0ABT3ZSN8_9BURK</name>
<dbReference type="InterPro" id="IPR036390">
    <property type="entry name" value="WH_DNA-bd_sf"/>
</dbReference>
<dbReference type="EMBL" id="JAPMXC010000010">
    <property type="protein sequence ID" value="MCY0389556.1"/>
    <property type="molecule type" value="Genomic_DNA"/>
</dbReference>
<dbReference type="SUPFAM" id="SSF53850">
    <property type="entry name" value="Periplasmic binding protein-like II"/>
    <property type="match status" value="1"/>
</dbReference>
<comment type="caution">
    <text evidence="6">The sequence shown here is derived from an EMBL/GenBank/DDBJ whole genome shotgun (WGS) entry which is preliminary data.</text>
</comment>
<evidence type="ECO:0000256" key="1">
    <source>
        <dbReference type="ARBA" id="ARBA00009437"/>
    </source>
</evidence>
<dbReference type="PANTHER" id="PTHR30419:SF8">
    <property type="entry name" value="NITROGEN ASSIMILATION TRANSCRIPTIONAL ACTIVATOR-RELATED"/>
    <property type="match status" value="1"/>
</dbReference>
<dbReference type="RefSeq" id="WP_267849451.1">
    <property type="nucleotide sequence ID" value="NZ_JAPMXC010000010.1"/>
</dbReference>
<dbReference type="Pfam" id="PF00126">
    <property type="entry name" value="HTH_1"/>
    <property type="match status" value="1"/>
</dbReference>
<dbReference type="PANTHER" id="PTHR30419">
    <property type="entry name" value="HTH-TYPE TRANSCRIPTIONAL REGULATOR YBHD"/>
    <property type="match status" value="1"/>
</dbReference>
<evidence type="ECO:0000313" key="6">
    <source>
        <dbReference type="EMBL" id="MCY0389556.1"/>
    </source>
</evidence>
<protein>
    <submittedName>
        <fullName evidence="6">LysR family transcriptional regulator</fullName>
    </submittedName>
</protein>
<feature type="domain" description="HTH lysR-type" evidence="5">
    <location>
        <begin position="17"/>
        <end position="74"/>
    </location>
</feature>
<keyword evidence="3" id="KW-0238">DNA-binding</keyword>
<dbReference type="InterPro" id="IPR000847">
    <property type="entry name" value="LysR_HTH_N"/>
</dbReference>
<evidence type="ECO:0000259" key="5">
    <source>
        <dbReference type="PROSITE" id="PS50931"/>
    </source>
</evidence>
<dbReference type="SUPFAM" id="SSF46785">
    <property type="entry name" value="Winged helix' DNA-binding domain"/>
    <property type="match status" value="1"/>
</dbReference>
<dbReference type="InterPro" id="IPR050950">
    <property type="entry name" value="HTH-type_LysR_regulators"/>
</dbReference>
<evidence type="ECO:0000256" key="2">
    <source>
        <dbReference type="ARBA" id="ARBA00023015"/>
    </source>
</evidence>
<gene>
    <name evidence="6" type="ORF">OVY01_20635</name>
</gene>
<dbReference type="InterPro" id="IPR036388">
    <property type="entry name" value="WH-like_DNA-bd_sf"/>
</dbReference>